<name>A0A7X1DL06_9LIST</name>
<evidence type="ECO:0000313" key="3">
    <source>
        <dbReference type="EMBL" id="MBC2284087.1"/>
    </source>
</evidence>
<keyword evidence="1" id="KW-0233">DNA recombination</keyword>
<proteinExistence type="predicted"/>
<dbReference type="SUPFAM" id="SSF56349">
    <property type="entry name" value="DNA breaking-rejoining enzymes"/>
    <property type="match status" value="1"/>
</dbReference>
<feature type="domain" description="Tyr recombinase" evidence="2">
    <location>
        <begin position="1"/>
        <end position="56"/>
    </location>
</feature>
<dbReference type="GO" id="GO:0003677">
    <property type="term" value="F:DNA binding"/>
    <property type="evidence" value="ECO:0007669"/>
    <property type="project" value="InterPro"/>
</dbReference>
<comment type="caution">
    <text evidence="5">The sequence shown here is derived from an EMBL/GenBank/DDBJ whole genome shotgun (WGS) entry which is preliminary data.</text>
</comment>
<dbReference type="GO" id="GO:0006310">
    <property type="term" value="P:DNA recombination"/>
    <property type="evidence" value="ECO:0007669"/>
    <property type="project" value="UniProtKB-KW"/>
</dbReference>
<dbReference type="EMBL" id="JAASWV010000017">
    <property type="protein sequence ID" value="MBC2311667.1"/>
    <property type="molecule type" value="Genomic_DNA"/>
</dbReference>
<accession>A0A7X1DL06</accession>
<evidence type="ECO:0000313" key="4">
    <source>
        <dbReference type="EMBL" id="MBC2295009.1"/>
    </source>
</evidence>
<dbReference type="Proteomes" id="UP000543005">
    <property type="component" value="Unassembled WGS sequence"/>
</dbReference>
<dbReference type="Proteomes" id="UP000565628">
    <property type="component" value="Unassembled WGS sequence"/>
</dbReference>
<gene>
    <name evidence="3" type="ORF">HCB69_06820</name>
    <name evidence="4" type="ORF">HCC36_17500</name>
    <name evidence="5" type="ORF">HCJ81_12265</name>
</gene>
<evidence type="ECO:0000313" key="8">
    <source>
        <dbReference type="Proteomes" id="UP000585696"/>
    </source>
</evidence>
<reference evidence="6 7" key="1">
    <citation type="submission" date="2020-03" db="EMBL/GenBank/DDBJ databases">
        <title>Soil Listeria distribution.</title>
        <authorList>
            <person name="Liao J."/>
            <person name="Wiedmann M."/>
        </authorList>
    </citation>
    <scope>NUCLEOTIDE SEQUENCE [LARGE SCALE GENOMIC DNA]</scope>
    <source>
        <strain evidence="5 7">FSL L7-0039</strain>
        <strain evidence="4 6">FSL L7-0051</strain>
        <strain evidence="3 8">FSL L7-0054</strain>
    </source>
</reference>
<dbReference type="EMBL" id="JAARZS010000014">
    <property type="protein sequence ID" value="MBC2284087.1"/>
    <property type="molecule type" value="Genomic_DNA"/>
</dbReference>
<dbReference type="Gene3D" id="1.10.443.10">
    <property type="entry name" value="Intergrase catalytic core"/>
    <property type="match status" value="1"/>
</dbReference>
<evidence type="ECO:0000256" key="1">
    <source>
        <dbReference type="ARBA" id="ARBA00023172"/>
    </source>
</evidence>
<dbReference type="GO" id="GO:0015074">
    <property type="term" value="P:DNA integration"/>
    <property type="evidence" value="ECO:0007669"/>
    <property type="project" value="InterPro"/>
</dbReference>
<dbReference type="EMBL" id="JAARZT010000061">
    <property type="protein sequence ID" value="MBC2295009.1"/>
    <property type="molecule type" value="Genomic_DNA"/>
</dbReference>
<organism evidence="5 7">
    <name type="scientific">Listeria booriae</name>
    <dbReference type="NCBI Taxonomy" id="1552123"/>
    <lineage>
        <taxon>Bacteria</taxon>
        <taxon>Bacillati</taxon>
        <taxon>Bacillota</taxon>
        <taxon>Bacilli</taxon>
        <taxon>Bacillales</taxon>
        <taxon>Listeriaceae</taxon>
        <taxon>Listeria</taxon>
    </lineage>
</organism>
<dbReference type="InterPro" id="IPR011010">
    <property type="entry name" value="DNA_brk_join_enz"/>
</dbReference>
<dbReference type="InterPro" id="IPR002104">
    <property type="entry name" value="Integrase_catalytic"/>
</dbReference>
<dbReference type="InterPro" id="IPR013762">
    <property type="entry name" value="Integrase-like_cat_sf"/>
</dbReference>
<evidence type="ECO:0000313" key="5">
    <source>
        <dbReference type="EMBL" id="MBC2311667.1"/>
    </source>
</evidence>
<protein>
    <submittedName>
        <fullName evidence="5">Tyrosine-type recombinase/integrase</fullName>
    </submittedName>
</protein>
<dbReference type="Pfam" id="PF00589">
    <property type="entry name" value="Phage_integrase"/>
    <property type="match status" value="1"/>
</dbReference>
<sequence>MTPIRLHDFRHSHVALLIDNHEEITAIKERMGHASITTTIDTYGHLFPNKQKSMSDKFDNIF</sequence>
<evidence type="ECO:0000313" key="6">
    <source>
        <dbReference type="Proteomes" id="UP000543005"/>
    </source>
</evidence>
<evidence type="ECO:0000259" key="2">
    <source>
        <dbReference type="PROSITE" id="PS51898"/>
    </source>
</evidence>
<dbReference type="PROSITE" id="PS51898">
    <property type="entry name" value="TYR_RECOMBINASE"/>
    <property type="match status" value="1"/>
</dbReference>
<evidence type="ECO:0000313" key="7">
    <source>
        <dbReference type="Proteomes" id="UP000565628"/>
    </source>
</evidence>
<dbReference type="AlphaFoldDB" id="A0A7X1DL06"/>
<dbReference type="Proteomes" id="UP000585696">
    <property type="component" value="Unassembled WGS sequence"/>
</dbReference>